<keyword evidence="3" id="KW-1003">Cell membrane</keyword>
<evidence type="ECO:0000313" key="14">
    <source>
        <dbReference type="Proteomes" id="UP001488838"/>
    </source>
</evidence>
<keyword evidence="4" id="KW-0964">Secreted</keyword>
<dbReference type="Proteomes" id="UP001488838">
    <property type="component" value="Unassembled WGS sequence"/>
</dbReference>
<dbReference type="FunFam" id="2.60.40.10:FF:001259">
    <property type="entry name" value="Immunoglobulin heavy variable 13-2"/>
    <property type="match status" value="1"/>
</dbReference>
<evidence type="ECO:0000256" key="11">
    <source>
        <dbReference type="ARBA" id="ARBA00043265"/>
    </source>
</evidence>
<dbReference type="CDD" id="cd04981">
    <property type="entry name" value="IgV_H"/>
    <property type="match status" value="2"/>
</dbReference>
<evidence type="ECO:0000313" key="13">
    <source>
        <dbReference type="EMBL" id="KAK7801066.1"/>
    </source>
</evidence>
<evidence type="ECO:0000256" key="1">
    <source>
        <dbReference type="ARBA" id="ARBA00004236"/>
    </source>
</evidence>
<dbReference type="InterPro" id="IPR050199">
    <property type="entry name" value="IgHV"/>
</dbReference>
<dbReference type="GO" id="GO:0019814">
    <property type="term" value="C:immunoglobulin complex"/>
    <property type="evidence" value="ECO:0007669"/>
    <property type="project" value="UniProtKB-KW"/>
</dbReference>
<evidence type="ECO:0000256" key="8">
    <source>
        <dbReference type="ARBA" id="ARBA00023136"/>
    </source>
</evidence>
<evidence type="ECO:0000259" key="12">
    <source>
        <dbReference type="PROSITE" id="PS50835"/>
    </source>
</evidence>
<protein>
    <recommendedName>
        <fullName evidence="12">Ig-like domain-containing protein</fullName>
    </recommendedName>
</protein>
<dbReference type="InterPro" id="IPR013783">
    <property type="entry name" value="Ig-like_fold"/>
</dbReference>
<dbReference type="GO" id="GO:0005886">
    <property type="term" value="C:plasma membrane"/>
    <property type="evidence" value="ECO:0007669"/>
    <property type="project" value="UniProtKB-SubCell"/>
</dbReference>
<dbReference type="AlphaFoldDB" id="A0AAW0HI63"/>
<evidence type="ECO:0000256" key="2">
    <source>
        <dbReference type="ARBA" id="ARBA00004613"/>
    </source>
</evidence>
<keyword evidence="9" id="KW-1015">Disulfide bond</keyword>
<evidence type="ECO:0000256" key="6">
    <source>
        <dbReference type="ARBA" id="ARBA00022859"/>
    </source>
</evidence>
<keyword evidence="7" id="KW-1064">Adaptive immunity</keyword>
<gene>
    <name evidence="13" type="ORF">U0070_006401</name>
</gene>
<dbReference type="InterPro" id="IPR036179">
    <property type="entry name" value="Ig-like_dom_sf"/>
</dbReference>
<dbReference type="InterPro" id="IPR007110">
    <property type="entry name" value="Ig-like_dom"/>
</dbReference>
<dbReference type="SMART" id="SM00406">
    <property type="entry name" value="IGv"/>
    <property type="match status" value="4"/>
</dbReference>
<dbReference type="FunFam" id="2.60.40.10:FF:001621">
    <property type="entry name" value="Immunoglobulin heavy variable 2-6-8"/>
    <property type="match status" value="1"/>
</dbReference>
<keyword evidence="5" id="KW-0732">Signal</keyword>
<feature type="domain" description="Ig-like" evidence="12">
    <location>
        <begin position="320"/>
        <end position="404"/>
    </location>
</feature>
<evidence type="ECO:0000256" key="3">
    <source>
        <dbReference type="ARBA" id="ARBA00022475"/>
    </source>
</evidence>
<reference evidence="13 14" key="1">
    <citation type="journal article" date="2023" name="bioRxiv">
        <title>Conserved and derived expression patterns and positive selection on dental genes reveal complex evolutionary context of ever-growing rodent molars.</title>
        <authorList>
            <person name="Calamari Z.T."/>
            <person name="Song A."/>
            <person name="Cohen E."/>
            <person name="Akter M."/>
            <person name="Roy R.D."/>
            <person name="Hallikas O."/>
            <person name="Christensen M.M."/>
            <person name="Li P."/>
            <person name="Marangoni P."/>
            <person name="Jernvall J."/>
            <person name="Klein O.D."/>
        </authorList>
    </citation>
    <scope>NUCLEOTIDE SEQUENCE [LARGE SCALE GENOMIC DNA]</scope>
    <source>
        <strain evidence="13">V071</strain>
    </source>
</reference>
<organism evidence="13 14">
    <name type="scientific">Myodes glareolus</name>
    <name type="common">Bank vole</name>
    <name type="synonym">Clethrionomys glareolus</name>
    <dbReference type="NCBI Taxonomy" id="447135"/>
    <lineage>
        <taxon>Eukaryota</taxon>
        <taxon>Metazoa</taxon>
        <taxon>Chordata</taxon>
        <taxon>Craniata</taxon>
        <taxon>Vertebrata</taxon>
        <taxon>Euteleostomi</taxon>
        <taxon>Mammalia</taxon>
        <taxon>Eutheria</taxon>
        <taxon>Euarchontoglires</taxon>
        <taxon>Glires</taxon>
        <taxon>Rodentia</taxon>
        <taxon>Myomorpha</taxon>
        <taxon>Muroidea</taxon>
        <taxon>Cricetidae</taxon>
        <taxon>Arvicolinae</taxon>
        <taxon>Myodes</taxon>
    </lineage>
</organism>
<dbReference type="GO" id="GO:0005576">
    <property type="term" value="C:extracellular region"/>
    <property type="evidence" value="ECO:0007669"/>
    <property type="project" value="UniProtKB-SubCell"/>
</dbReference>
<name>A0AAW0HI63_MYOGA</name>
<dbReference type="SMART" id="SM00409">
    <property type="entry name" value="IG"/>
    <property type="match status" value="3"/>
</dbReference>
<dbReference type="Gene3D" id="2.60.40.10">
    <property type="entry name" value="Immunoglobulins"/>
    <property type="match status" value="5"/>
</dbReference>
<comment type="caution">
    <text evidence="13">The sequence shown here is derived from an EMBL/GenBank/DDBJ whole genome shotgun (WGS) entry which is preliminary data.</text>
</comment>
<sequence>MHLLDRDRNTLYLETGSLRSEDAAMYYCTKYTVNALSQIQLKESGPGLVQPSQSLSLTCTVSGFSITSYGVNWVRQPPGKGLEWMGAIWSGGSTNYNSALQSRITITRDTSKSQVFLKLNSLKTEDTAMYYCASDTKTKSYGFTFIINRMHWICQVTGKGMEWVTSINISSRYIYYAYALKNQITMPKDNAKNILYLERSSLRSEDTFTYSCARDTIGNRTLKTGSMLLLFMRFPVQRTDEGVRTWSSTTLRDPVPPLKCIWILINQLWCKLDMPPSRKVAVMNVKKLEWLRTRMKVKTGKDILSVQCEVQLLESGGGLVQPGMSLKLSCAASGFTFSDYDMSWVRQAPGKGLEWVAYIIYDGDSTYYTDAVKGRFTISRDNAKNTLCLEMISLKSEDTAMYYCARDTVSVQCEVQLLESGGGLVPPGKSLKLSCAASGFTFSSNAMSWVRQAAGKGLEWVASISSGGGSSYYANAVKGRFTISRDNAKNTLYLEMSSLKSEDTAMYYCARD</sequence>
<dbReference type="PANTHER" id="PTHR23266">
    <property type="entry name" value="IMMUNOGLOBULIN HEAVY CHAIN"/>
    <property type="match status" value="1"/>
</dbReference>
<keyword evidence="10" id="KW-0393">Immunoglobulin domain</keyword>
<keyword evidence="8" id="KW-0472">Membrane</keyword>
<dbReference type="Pfam" id="PF07686">
    <property type="entry name" value="V-set"/>
    <property type="match status" value="3"/>
</dbReference>
<dbReference type="GO" id="GO:0002250">
    <property type="term" value="P:adaptive immune response"/>
    <property type="evidence" value="ECO:0007669"/>
    <property type="project" value="UniProtKB-KW"/>
</dbReference>
<feature type="non-terminal residue" evidence="13">
    <location>
        <position position="512"/>
    </location>
</feature>
<comment type="subcellular location">
    <subcellularLocation>
        <location evidence="1">Cell membrane</location>
    </subcellularLocation>
    <subcellularLocation>
        <location evidence="2">Secreted</location>
    </subcellularLocation>
</comment>
<keyword evidence="11" id="KW-1280">Immunoglobulin</keyword>
<evidence type="ECO:0000256" key="4">
    <source>
        <dbReference type="ARBA" id="ARBA00022525"/>
    </source>
</evidence>
<evidence type="ECO:0000256" key="5">
    <source>
        <dbReference type="ARBA" id="ARBA00022729"/>
    </source>
</evidence>
<evidence type="ECO:0000256" key="7">
    <source>
        <dbReference type="ARBA" id="ARBA00023130"/>
    </source>
</evidence>
<proteinExistence type="predicted"/>
<dbReference type="InterPro" id="IPR013106">
    <property type="entry name" value="Ig_V-set"/>
</dbReference>
<dbReference type="PROSITE" id="PS50835">
    <property type="entry name" value="IG_LIKE"/>
    <property type="match status" value="3"/>
</dbReference>
<keyword evidence="14" id="KW-1185">Reference proteome</keyword>
<dbReference type="FunFam" id="2.60.40.10:FF:001142">
    <property type="entry name" value="Immunoglobulin heavy variable 5-15"/>
    <property type="match status" value="1"/>
</dbReference>
<accession>A0AAW0HI63</accession>
<keyword evidence="6" id="KW-0391">Immunity</keyword>
<feature type="domain" description="Ig-like" evidence="12">
    <location>
        <begin position="425"/>
        <end position="512"/>
    </location>
</feature>
<evidence type="ECO:0000256" key="10">
    <source>
        <dbReference type="ARBA" id="ARBA00023319"/>
    </source>
</evidence>
<dbReference type="InterPro" id="IPR003599">
    <property type="entry name" value="Ig_sub"/>
</dbReference>
<dbReference type="EMBL" id="JBBHLL010000523">
    <property type="protein sequence ID" value="KAK7801066.1"/>
    <property type="molecule type" value="Genomic_DNA"/>
</dbReference>
<feature type="domain" description="Ig-like" evidence="12">
    <location>
        <begin position="37"/>
        <end position="142"/>
    </location>
</feature>
<evidence type="ECO:0000256" key="9">
    <source>
        <dbReference type="ARBA" id="ARBA00023157"/>
    </source>
</evidence>
<dbReference type="SUPFAM" id="SSF48726">
    <property type="entry name" value="Immunoglobulin"/>
    <property type="match status" value="5"/>
</dbReference>